<keyword evidence="3" id="KW-1185">Reference proteome</keyword>
<evidence type="ECO:0000313" key="3">
    <source>
        <dbReference type="Proteomes" id="UP000829196"/>
    </source>
</evidence>
<organism evidence="2 3">
    <name type="scientific">Dendrobium nobile</name>
    <name type="common">Orchid</name>
    <dbReference type="NCBI Taxonomy" id="94219"/>
    <lineage>
        <taxon>Eukaryota</taxon>
        <taxon>Viridiplantae</taxon>
        <taxon>Streptophyta</taxon>
        <taxon>Embryophyta</taxon>
        <taxon>Tracheophyta</taxon>
        <taxon>Spermatophyta</taxon>
        <taxon>Magnoliopsida</taxon>
        <taxon>Liliopsida</taxon>
        <taxon>Asparagales</taxon>
        <taxon>Orchidaceae</taxon>
        <taxon>Epidendroideae</taxon>
        <taxon>Malaxideae</taxon>
        <taxon>Dendrobiinae</taxon>
        <taxon>Dendrobium</taxon>
    </lineage>
</organism>
<proteinExistence type="predicted"/>
<feature type="compositionally biased region" description="Polar residues" evidence="1">
    <location>
        <begin position="1"/>
        <end position="12"/>
    </location>
</feature>
<feature type="region of interest" description="Disordered" evidence="1">
    <location>
        <begin position="1"/>
        <end position="26"/>
    </location>
</feature>
<evidence type="ECO:0000313" key="2">
    <source>
        <dbReference type="EMBL" id="KAI0519072.1"/>
    </source>
</evidence>
<dbReference type="Proteomes" id="UP000829196">
    <property type="component" value="Unassembled WGS sequence"/>
</dbReference>
<name>A0A8T3BPG9_DENNO</name>
<feature type="compositionally biased region" description="Basic and acidic residues" evidence="1">
    <location>
        <begin position="13"/>
        <end position="26"/>
    </location>
</feature>
<evidence type="ECO:0000256" key="1">
    <source>
        <dbReference type="SAM" id="MobiDB-lite"/>
    </source>
</evidence>
<dbReference type="AlphaFoldDB" id="A0A8T3BPG9"/>
<sequence length="67" mass="7601">MDSSPVRHQSFQWKKDDQAVGKKERGYSSSFSFQPVRVGNLASIKKMVSRKAKKGLVDLLFKQNRSG</sequence>
<reference evidence="2" key="1">
    <citation type="journal article" date="2022" name="Front. Genet.">
        <title>Chromosome-Scale Assembly of the Dendrobium nobile Genome Provides Insights Into the Molecular Mechanism of the Biosynthesis of the Medicinal Active Ingredient of Dendrobium.</title>
        <authorList>
            <person name="Xu Q."/>
            <person name="Niu S.-C."/>
            <person name="Li K.-L."/>
            <person name="Zheng P.-J."/>
            <person name="Zhang X.-J."/>
            <person name="Jia Y."/>
            <person name="Liu Y."/>
            <person name="Niu Y.-X."/>
            <person name="Yu L.-H."/>
            <person name="Chen D.-F."/>
            <person name="Zhang G.-Q."/>
        </authorList>
    </citation>
    <scope>NUCLEOTIDE SEQUENCE</scope>
    <source>
        <tissue evidence="2">Leaf</tissue>
    </source>
</reference>
<protein>
    <submittedName>
        <fullName evidence="2">Uncharacterized protein</fullName>
    </submittedName>
</protein>
<accession>A0A8T3BPG9</accession>
<dbReference type="EMBL" id="JAGYWB010000006">
    <property type="protein sequence ID" value="KAI0519072.1"/>
    <property type="molecule type" value="Genomic_DNA"/>
</dbReference>
<gene>
    <name evidence="2" type="ORF">KFK09_006512</name>
</gene>
<comment type="caution">
    <text evidence="2">The sequence shown here is derived from an EMBL/GenBank/DDBJ whole genome shotgun (WGS) entry which is preliminary data.</text>
</comment>